<keyword evidence="3" id="KW-0732">Signal</keyword>
<evidence type="ECO:0000256" key="4">
    <source>
        <dbReference type="ARBA" id="ARBA00022927"/>
    </source>
</evidence>
<evidence type="ECO:0000313" key="6">
    <source>
        <dbReference type="EMBL" id="MCY0788391.1"/>
    </source>
</evidence>
<dbReference type="InterPro" id="IPR011220">
    <property type="entry name" value="UCP028205"/>
</dbReference>
<accession>A0A9Q4CM59</accession>
<protein>
    <submittedName>
        <fullName evidence="6">Outer membrane lipoprotein-sorting protein</fullName>
    </submittedName>
</protein>
<evidence type="ECO:0000256" key="3">
    <source>
        <dbReference type="ARBA" id="ARBA00022729"/>
    </source>
</evidence>
<organism evidence="6 7">
    <name type="scientific">Morganella morganii</name>
    <name type="common">Proteus morganii</name>
    <dbReference type="NCBI Taxonomy" id="582"/>
    <lineage>
        <taxon>Bacteria</taxon>
        <taxon>Pseudomonadati</taxon>
        <taxon>Pseudomonadota</taxon>
        <taxon>Gammaproteobacteria</taxon>
        <taxon>Enterobacterales</taxon>
        <taxon>Morganellaceae</taxon>
        <taxon>Morganella</taxon>
    </lineage>
</organism>
<feature type="domain" description="Uncharacterized protein TP-0789" evidence="5">
    <location>
        <begin position="47"/>
        <end position="223"/>
    </location>
</feature>
<dbReference type="Proteomes" id="UP001076655">
    <property type="component" value="Unassembled WGS sequence"/>
</dbReference>
<dbReference type="CDD" id="cd16329">
    <property type="entry name" value="LolA_like"/>
    <property type="match status" value="1"/>
</dbReference>
<dbReference type="PIRSF" id="PIRSF028205">
    <property type="entry name" value="UCP028205"/>
    <property type="match status" value="1"/>
</dbReference>
<evidence type="ECO:0000259" key="5">
    <source>
        <dbReference type="Pfam" id="PF17131"/>
    </source>
</evidence>
<dbReference type="GO" id="GO:0015031">
    <property type="term" value="P:protein transport"/>
    <property type="evidence" value="ECO:0007669"/>
    <property type="project" value="UniProtKB-KW"/>
</dbReference>
<dbReference type="EMBL" id="JAPNMI010000001">
    <property type="protein sequence ID" value="MCY0788391.1"/>
    <property type="molecule type" value="Genomic_DNA"/>
</dbReference>
<keyword evidence="6" id="KW-0449">Lipoprotein</keyword>
<evidence type="ECO:0000256" key="1">
    <source>
        <dbReference type="ARBA" id="ARBA00011245"/>
    </source>
</evidence>
<gene>
    <name evidence="6" type="ORF">N0392_01635</name>
</gene>
<sequence>MKKSDDVRNPPRAFSLVTTLISYKNGRQHEKSELKLYSRPDENGGQYHSLLRFISPQRDAGKLTLKSGRDLWMYDPNSKASVPISPQQRLLGQASNGDVVTANWAADYSAALVAEETIKDGDKQDRDCYRLHLTATKPDAAYPAMELWVDKTSFKSHKAEFYALNGSLLKTTYYRRYDAVLDGERPTEAVIIDGINSQLVTVIRNQQFEWSDVPASWFQRDFLPHIRDN</sequence>
<dbReference type="SUPFAM" id="SSF89392">
    <property type="entry name" value="Prokaryotic lipoproteins and lipoprotein localization factors"/>
    <property type="match status" value="1"/>
</dbReference>
<dbReference type="AlphaFoldDB" id="A0A9Q4CM59"/>
<evidence type="ECO:0000313" key="7">
    <source>
        <dbReference type="Proteomes" id="UP001076655"/>
    </source>
</evidence>
<dbReference type="Gene3D" id="2.50.20.10">
    <property type="entry name" value="Lipoprotein localisation LolA/LolB/LppX"/>
    <property type="match status" value="1"/>
</dbReference>
<dbReference type="InterPro" id="IPR033399">
    <property type="entry name" value="TP_0789-like"/>
</dbReference>
<keyword evidence="4" id="KW-0653">Protein transport</keyword>
<proteinExistence type="predicted"/>
<dbReference type="Pfam" id="PF17131">
    <property type="entry name" value="LolA_like"/>
    <property type="match status" value="1"/>
</dbReference>
<keyword evidence="2" id="KW-0813">Transport</keyword>
<name>A0A9Q4CM59_MORMO</name>
<dbReference type="InterPro" id="IPR029046">
    <property type="entry name" value="LolA/LolB/LppX"/>
</dbReference>
<comment type="caution">
    <text evidence="6">The sequence shown here is derived from an EMBL/GenBank/DDBJ whole genome shotgun (WGS) entry which is preliminary data.</text>
</comment>
<comment type="subunit">
    <text evidence="1">Monomer.</text>
</comment>
<dbReference type="RefSeq" id="WP_267785120.1">
    <property type="nucleotide sequence ID" value="NZ_JAPNMI010000001.1"/>
</dbReference>
<reference evidence="6" key="1">
    <citation type="submission" date="2022-08" db="EMBL/GenBank/DDBJ databases">
        <authorList>
            <person name="Dale J.L."/>
        </authorList>
    </citation>
    <scope>NUCLEOTIDE SEQUENCE</scope>
    <source>
        <strain evidence="6">2022EL-00758</strain>
    </source>
</reference>
<evidence type="ECO:0000256" key="2">
    <source>
        <dbReference type="ARBA" id="ARBA00022448"/>
    </source>
</evidence>